<dbReference type="InterPro" id="IPR047610">
    <property type="entry name" value="ImuA_translesion"/>
</dbReference>
<evidence type="ECO:0000313" key="2">
    <source>
        <dbReference type="Proteomes" id="UP000586305"/>
    </source>
</evidence>
<dbReference type="EMBL" id="JABBPG010000001">
    <property type="protein sequence ID" value="NOU49346.1"/>
    <property type="molecule type" value="Genomic_DNA"/>
</dbReference>
<dbReference type="PIRSF" id="PIRSF037290">
    <property type="entry name" value="UCP037290"/>
    <property type="match status" value="1"/>
</dbReference>
<dbReference type="InterPro" id="IPR027417">
    <property type="entry name" value="P-loop_NTPase"/>
</dbReference>
<dbReference type="RefSeq" id="WP_171624432.1">
    <property type="nucleotide sequence ID" value="NZ_JABBPG010000001.1"/>
</dbReference>
<dbReference type="InterPro" id="IPR017166">
    <property type="entry name" value="UCP037290"/>
</dbReference>
<gene>
    <name evidence="1" type="primary">imuA</name>
    <name evidence="1" type="ORF">HG263_02130</name>
</gene>
<dbReference type="Proteomes" id="UP000586305">
    <property type="component" value="Unassembled WGS sequence"/>
</dbReference>
<accession>A0A849V7Z9</accession>
<dbReference type="SUPFAM" id="SSF52540">
    <property type="entry name" value="P-loop containing nucleoside triphosphate hydrolases"/>
    <property type="match status" value="1"/>
</dbReference>
<dbReference type="NCBIfam" id="NF033429">
    <property type="entry name" value="ImuA_translesion"/>
    <property type="match status" value="1"/>
</dbReference>
<sequence>MNEIIDLLQHRQWLWQGCEQTQSFERVSTGISLLDEQLHGGLPQQGVVEVQSPSGIGELQIWLPYLQTKKDLTVFINPPAHVNAHQLYHLGFDNKQLLLIQPTSAKEALWASEQCLKSHACSSVLLWHNTLAISQSKRLQLASEHGKASLFLFRSPKEQHFSLPVTLCLELSAHKQGIAVKIKKQKGGRPKSTFVLNLEDYWPQLASAPLESSNVMPFPSAFGIAK</sequence>
<comment type="caution">
    <text evidence="1">The sequence shown here is derived from an EMBL/GenBank/DDBJ whole genome shotgun (WGS) entry which is preliminary data.</text>
</comment>
<dbReference type="AlphaFoldDB" id="A0A849V7Z9"/>
<keyword evidence="2" id="KW-1185">Reference proteome</keyword>
<dbReference type="Gene3D" id="3.40.50.300">
    <property type="entry name" value="P-loop containing nucleotide triphosphate hydrolases"/>
    <property type="match status" value="1"/>
</dbReference>
<organism evidence="1 2">
    <name type="scientific">Pseudoalteromonas caenipelagi</name>
    <dbReference type="NCBI Taxonomy" id="2726988"/>
    <lineage>
        <taxon>Bacteria</taxon>
        <taxon>Pseudomonadati</taxon>
        <taxon>Pseudomonadota</taxon>
        <taxon>Gammaproteobacteria</taxon>
        <taxon>Alteromonadales</taxon>
        <taxon>Pseudoalteromonadaceae</taxon>
        <taxon>Pseudoalteromonas</taxon>
    </lineage>
</organism>
<evidence type="ECO:0000313" key="1">
    <source>
        <dbReference type="EMBL" id="NOU49346.1"/>
    </source>
</evidence>
<protein>
    <submittedName>
        <fullName evidence="1">Translesion DNA synthesis-associated protein ImuA</fullName>
    </submittedName>
</protein>
<reference evidence="1 2" key="1">
    <citation type="submission" date="2020-04" db="EMBL/GenBank/DDBJ databases">
        <title>Pseudoalteromonas caenipelagi sp. nov., isolated from a tidal flat.</title>
        <authorList>
            <person name="Park S."/>
            <person name="Yoon J.-H."/>
        </authorList>
    </citation>
    <scope>NUCLEOTIDE SEQUENCE [LARGE SCALE GENOMIC DNA]</scope>
    <source>
        <strain evidence="1 2">JBTF-M23</strain>
    </source>
</reference>
<proteinExistence type="predicted"/>
<name>A0A849V7Z9_9GAMM</name>